<dbReference type="AlphaFoldDB" id="A0A6I4KS49"/>
<sequence>MSEKVLIDRKLLADLLSQDRETRINAERSLYAHLANTTLPQPAAVEVRRYWFIGDAGLQKGQRTCKKSLADGSLAFFESEFDAKRACRRHPGTEVYPVEFVPLDQHNRIMAATAPANTVEVPICRLGALGRAYDTPAVCRAYTYKEQPLNDHAWKLGQAASSVKPGGDYIDTGLSLLQQLEEAGFGVFELRALREVKP</sequence>
<protein>
    <submittedName>
        <fullName evidence="1">Uncharacterized protein</fullName>
    </submittedName>
</protein>
<dbReference type="EMBL" id="WKJZ01000001">
    <property type="protein sequence ID" value="MVW75350.1"/>
    <property type="molecule type" value="Genomic_DNA"/>
</dbReference>
<comment type="caution">
    <text evidence="1">The sequence shown here is derived from an EMBL/GenBank/DDBJ whole genome shotgun (WGS) entry which is preliminary data.</text>
</comment>
<dbReference type="RefSeq" id="WP_160344424.1">
    <property type="nucleotide sequence ID" value="NZ_WKJZ01000001.1"/>
</dbReference>
<dbReference type="Proteomes" id="UP000429555">
    <property type="component" value="Unassembled WGS sequence"/>
</dbReference>
<evidence type="ECO:0000313" key="2">
    <source>
        <dbReference type="Proteomes" id="UP000429555"/>
    </source>
</evidence>
<proteinExistence type="predicted"/>
<reference evidence="1 2" key="1">
    <citation type="submission" date="2019-11" db="EMBL/GenBank/DDBJ databases">
        <title>Pseudomonas flavidum sp. nov., isolated from Baiyang Lake.</title>
        <authorList>
            <person name="Zhao Y."/>
        </authorList>
    </citation>
    <scope>NUCLEOTIDE SEQUENCE [LARGE SCALE GENOMIC DNA]</scope>
    <source>
        <strain evidence="2">R-22-3 w-18</strain>
    </source>
</reference>
<keyword evidence="2" id="KW-1185">Reference proteome</keyword>
<organism evidence="1 2">
    <name type="scientific">Pseudomonas xionganensis</name>
    <dbReference type="NCBI Taxonomy" id="2654845"/>
    <lineage>
        <taxon>Bacteria</taxon>
        <taxon>Pseudomonadati</taxon>
        <taxon>Pseudomonadota</taxon>
        <taxon>Gammaproteobacteria</taxon>
        <taxon>Pseudomonadales</taxon>
        <taxon>Pseudomonadaceae</taxon>
        <taxon>Pseudomonas</taxon>
    </lineage>
</organism>
<gene>
    <name evidence="1" type="ORF">GJV18_08470</name>
</gene>
<evidence type="ECO:0000313" key="1">
    <source>
        <dbReference type="EMBL" id="MVW75350.1"/>
    </source>
</evidence>
<name>A0A6I4KS49_9PSED</name>
<accession>A0A6I4KS49</accession>